<dbReference type="Proteomes" id="UP001243286">
    <property type="component" value="Unassembled WGS sequence"/>
</dbReference>
<keyword evidence="2" id="KW-1185">Reference proteome</keyword>
<dbReference type="EMBL" id="JASBQV010000031">
    <property type="protein sequence ID" value="MDI3236164.1"/>
    <property type="molecule type" value="Genomic_DNA"/>
</dbReference>
<sequence>MKTINQSNKKYEIHHLDTNEIFPVEDAYEVVEHLRALSFSENQWTPLLEEGDEDEDEFTMFVHSESFSTEPEGDDEEGFYSEEGEAEWTNKGYDLHDDEQFWTRFQQEFRIKVISIPEVPEPKKYIMFFSYDMPLASYLKYRYILPMFDQILERAKYDEDMVHLLTERQFNENKEMIYKLTEAINHLFEIALHPEFETIEDESRIKEVQDF</sequence>
<proteinExistence type="predicted"/>
<organism evidence="1 2">
    <name type="scientific">Exiguobacterium antarcticum</name>
    <dbReference type="NCBI Taxonomy" id="132920"/>
    <lineage>
        <taxon>Bacteria</taxon>
        <taxon>Bacillati</taxon>
        <taxon>Bacillota</taxon>
        <taxon>Bacilli</taxon>
        <taxon>Bacillales</taxon>
        <taxon>Bacillales Family XII. Incertae Sedis</taxon>
        <taxon>Exiguobacterium</taxon>
    </lineage>
</organism>
<evidence type="ECO:0000313" key="2">
    <source>
        <dbReference type="Proteomes" id="UP001243286"/>
    </source>
</evidence>
<reference evidence="1 2" key="1">
    <citation type="submission" date="2023-04" db="EMBL/GenBank/DDBJ databases">
        <title>Antarctic isolates genomes.</title>
        <authorList>
            <person name="Dimov S.G."/>
        </authorList>
    </citation>
    <scope>NUCLEOTIDE SEQUENCE [LARGE SCALE GENOMIC DNA]</scope>
    <source>
        <strain evidence="1 2">AL19</strain>
    </source>
</reference>
<protein>
    <recommendedName>
        <fullName evidence="3">Group-specific protein</fullName>
    </recommendedName>
</protein>
<name>A0ABT6R5D3_9BACL</name>
<dbReference type="RefSeq" id="WP_282357136.1">
    <property type="nucleotide sequence ID" value="NZ_JASBQV010000031.1"/>
</dbReference>
<gene>
    <name evidence="1" type="ORF">QK289_14210</name>
</gene>
<accession>A0ABT6R5D3</accession>
<evidence type="ECO:0000313" key="1">
    <source>
        <dbReference type="EMBL" id="MDI3236164.1"/>
    </source>
</evidence>
<comment type="caution">
    <text evidence="1">The sequence shown here is derived from an EMBL/GenBank/DDBJ whole genome shotgun (WGS) entry which is preliminary data.</text>
</comment>
<evidence type="ECO:0008006" key="3">
    <source>
        <dbReference type="Google" id="ProtNLM"/>
    </source>
</evidence>